<name>A0A9W4XNY7_9PLEO</name>
<accession>A0A9W4XNY7</accession>
<dbReference type="GO" id="GO:0016614">
    <property type="term" value="F:oxidoreductase activity, acting on CH-OH group of donors"/>
    <property type="evidence" value="ECO:0007669"/>
    <property type="project" value="UniProtKB-ARBA"/>
</dbReference>
<dbReference type="CDD" id="cd05362">
    <property type="entry name" value="THN_reductase-like_SDR_c"/>
    <property type="match status" value="1"/>
</dbReference>
<keyword evidence="6" id="KW-1185">Reference proteome</keyword>
<proteinExistence type="inferred from homology"/>
<dbReference type="PRINTS" id="PR00081">
    <property type="entry name" value="GDHRDH"/>
</dbReference>
<protein>
    <recommendedName>
        <fullName evidence="4">Ketoreductase domain-containing protein</fullName>
    </recommendedName>
</protein>
<dbReference type="PRINTS" id="PR00080">
    <property type="entry name" value="SDRFAMILY"/>
</dbReference>
<comment type="similarity">
    <text evidence="1">Belongs to the short-chain dehydrogenases/reductases (SDR) family.</text>
</comment>
<keyword evidence="3" id="KW-0560">Oxidoreductase</keyword>
<evidence type="ECO:0000256" key="3">
    <source>
        <dbReference type="ARBA" id="ARBA00023002"/>
    </source>
</evidence>
<dbReference type="OrthoDB" id="47007at2759"/>
<sequence length="267" mass="28600">MASSSSAYIPYRLDGKVALVTGSGRGIGAAMAVELGRCGAKVVVNYANSEKSALKVVDEIKSLGSDAIALQADVRNVSETTKLMEKAIEHYGGLDIVCSNAGVVSFGHLKDVTEEEFDRVFSINTRGQFFVAREAYRHLNEGGRIILMSSNTSKDFSVPKHSLYSGSKGAIDTFVRVFSKDCGDKKITVNAVAPGGTVTDMFHDVSQHYIPNGEKYSAEERQAMAAHASPLTRNGFPIDIAHVVVFLASKEGEWFNGKVITLDGGAA</sequence>
<evidence type="ECO:0000256" key="1">
    <source>
        <dbReference type="ARBA" id="ARBA00006484"/>
    </source>
</evidence>
<dbReference type="InterPro" id="IPR036291">
    <property type="entry name" value="NAD(P)-bd_dom_sf"/>
</dbReference>
<comment type="caution">
    <text evidence="5">The sequence shown here is derived from an EMBL/GenBank/DDBJ whole genome shotgun (WGS) entry which is preliminary data.</text>
</comment>
<dbReference type="Proteomes" id="UP001152607">
    <property type="component" value="Unassembled WGS sequence"/>
</dbReference>
<dbReference type="InterPro" id="IPR057326">
    <property type="entry name" value="KR_dom"/>
</dbReference>
<dbReference type="Gene3D" id="3.40.50.720">
    <property type="entry name" value="NAD(P)-binding Rossmann-like Domain"/>
    <property type="match status" value="1"/>
</dbReference>
<dbReference type="InterPro" id="IPR002347">
    <property type="entry name" value="SDR_fam"/>
</dbReference>
<reference evidence="5" key="1">
    <citation type="submission" date="2023-01" db="EMBL/GenBank/DDBJ databases">
        <authorList>
            <person name="Van Ghelder C."/>
            <person name="Rancurel C."/>
        </authorList>
    </citation>
    <scope>NUCLEOTIDE SEQUENCE</scope>
    <source>
        <strain evidence="5">CNCM I-4278</strain>
    </source>
</reference>
<dbReference type="PANTHER" id="PTHR48107">
    <property type="entry name" value="NADPH-DEPENDENT ALDEHYDE REDUCTASE-LIKE PROTEIN, CHLOROPLASTIC-RELATED"/>
    <property type="match status" value="1"/>
</dbReference>
<dbReference type="PANTHER" id="PTHR48107:SF7">
    <property type="entry name" value="RE15974P"/>
    <property type="match status" value="1"/>
</dbReference>
<dbReference type="FunFam" id="3.40.50.720:FF:000084">
    <property type="entry name" value="Short-chain dehydrogenase reductase"/>
    <property type="match status" value="1"/>
</dbReference>
<dbReference type="SMART" id="SM00822">
    <property type="entry name" value="PKS_KR"/>
    <property type="match status" value="1"/>
</dbReference>
<evidence type="ECO:0000313" key="5">
    <source>
        <dbReference type="EMBL" id="CAI6332005.1"/>
    </source>
</evidence>
<evidence type="ECO:0000313" key="6">
    <source>
        <dbReference type="Proteomes" id="UP001152607"/>
    </source>
</evidence>
<evidence type="ECO:0000256" key="2">
    <source>
        <dbReference type="ARBA" id="ARBA00022857"/>
    </source>
</evidence>
<dbReference type="SUPFAM" id="SSF51735">
    <property type="entry name" value="NAD(P)-binding Rossmann-fold domains"/>
    <property type="match status" value="1"/>
</dbReference>
<gene>
    <name evidence="5" type="ORF">PDIGIT_LOCUS5034</name>
</gene>
<dbReference type="Pfam" id="PF13561">
    <property type="entry name" value="adh_short_C2"/>
    <property type="match status" value="1"/>
</dbReference>
<organism evidence="5 6">
    <name type="scientific">Periconia digitata</name>
    <dbReference type="NCBI Taxonomy" id="1303443"/>
    <lineage>
        <taxon>Eukaryota</taxon>
        <taxon>Fungi</taxon>
        <taxon>Dikarya</taxon>
        <taxon>Ascomycota</taxon>
        <taxon>Pezizomycotina</taxon>
        <taxon>Dothideomycetes</taxon>
        <taxon>Pleosporomycetidae</taxon>
        <taxon>Pleosporales</taxon>
        <taxon>Massarineae</taxon>
        <taxon>Periconiaceae</taxon>
        <taxon>Periconia</taxon>
    </lineage>
</organism>
<feature type="domain" description="Ketoreductase" evidence="4">
    <location>
        <begin position="16"/>
        <end position="201"/>
    </location>
</feature>
<dbReference type="EMBL" id="CAOQHR010000003">
    <property type="protein sequence ID" value="CAI6332005.1"/>
    <property type="molecule type" value="Genomic_DNA"/>
</dbReference>
<dbReference type="PROSITE" id="PS00061">
    <property type="entry name" value="ADH_SHORT"/>
    <property type="match status" value="1"/>
</dbReference>
<dbReference type="InterPro" id="IPR020904">
    <property type="entry name" value="Sc_DH/Rdtase_CS"/>
</dbReference>
<dbReference type="AlphaFoldDB" id="A0A9W4XNY7"/>
<keyword evidence="2" id="KW-0521">NADP</keyword>
<evidence type="ECO:0000259" key="4">
    <source>
        <dbReference type="SMART" id="SM00822"/>
    </source>
</evidence>